<gene>
    <name evidence="2" type="ORF">KUF71_022603</name>
</gene>
<dbReference type="Proteomes" id="UP001219518">
    <property type="component" value="Unassembled WGS sequence"/>
</dbReference>
<dbReference type="AlphaFoldDB" id="A0AAE1H244"/>
<feature type="region of interest" description="Disordered" evidence="1">
    <location>
        <begin position="141"/>
        <end position="162"/>
    </location>
</feature>
<reference evidence="2" key="1">
    <citation type="submission" date="2021-07" db="EMBL/GenBank/DDBJ databases">
        <authorList>
            <person name="Catto M.A."/>
            <person name="Jacobson A."/>
            <person name="Kennedy G."/>
            <person name="Labadie P."/>
            <person name="Hunt B.G."/>
            <person name="Srinivasan R."/>
        </authorList>
    </citation>
    <scope>NUCLEOTIDE SEQUENCE</scope>
    <source>
        <strain evidence="2">PL_HMW_Pooled</strain>
        <tissue evidence="2">Head</tissue>
    </source>
</reference>
<dbReference type="EMBL" id="JAHWGI010000310">
    <property type="protein sequence ID" value="KAK3913149.1"/>
    <property type="molecule type" value="Genomic_DNA"/>
</dbReference>
<reference evidence="2" key="2">
    <citation type="journal article" date="2023" name="BMC Genomics">
        <title>Pest status, molecular evolution, and epigenetic factors derived from the genome assembly of Frankliniella fusca, a thysanopteran phytovirus vector.</title>
        <authorList>
            <person name="Catto M.A."/>
            <person name="Labadie P.E."/>
            <person name="Jacobson A.L."/>
            <person name="Kennedy G.G."/>
            <person name="Srinivasan R."/>
            <person name="Hunt B.G."/>
        </authorList>
    </citation>
    <scope>NUCLEOTIDE SEQUENCE</scope>
    <source>
        <strain evidence="2">PL_HMW_Pooled</strain>
    </source>
</reference>
<accession>A0AAE1H244</accession>
<organism evidence="2 3">
    <name type="scientific">Frankliniella fusca</name>
    <dbReference type="NCBI Taxonomy" id="407009"/>
    <lineage>
        <taxon>Eukaryota</taxon>
        <taxon>Metazoa</taxon>
        <taxon>Ecdysozoa</taxon>
        <taxon>Arthropoda</taxon>
        <taxon>Hexapoda</taxon>
        <taxon>Insecta</taxon>
        <taxon>Pterygota</taxon>
        <taxon>Neoptera</taxon>
        <taxon>Paraneoptera</taxon>
        <taxon>Thysanoptera</taxon>
        <taxon>Terebrantia</taxon>
        <taxon>Thripoidea</taxon>
        <taxon>Thripidae</taxon>
        <taxon>Frankliniella</taxon>
    </lineage>
</organism>
<evidence type="ECO:0000256" key="1">
    <source>
        <dbReference type="SAM" id="MobiDB-lite"/>
    </source>
</evidence>
<evidence type="ECO:0000313" key="2">
    <source>
        <dbReference type="EMBL" id="KAK3913149.1"/>
    </source>
</evidence>
<evidence type="ECO:0000313" key="3">
    <source>
        <dbReference type="Proteomes" id="UP001219518"/>
    </source>
</evidence>
<proteinExistence type="predicted"/>
<name>A0AAE1H244_9NEOP</name>
<comment type="caution">
    <text evidence="2">The sequence shown here is derived from an EMBL/GenBank/DDBJ whole genome shotgun (WGS) entry which is preliminary data.</text>
</comment>
<sequence length="173" mass="20277">MGNGSHAKQWIYCNKPNLKPYTSLNDRRFEEYARKWQYFEDWKEEIKNMEGKTKEEKATMILSPQTLDAWEMICKSLPACIKWLLQQGTKFINARVFCQDPLEQHFSKQRAAAGGYRSSNTDTWLRNEGTLHLQRNLSLKRRGANTETSQPQLDATPLPKRKKTVRRAILPME</sequence>
<protein>
    <submittedName>
        <fullName evidence="2">Heat stress transcription factor A-1</fullName>
    </submittedName>
</protein>
<keyword evidence="3" id="KW-1185">Reference proteome</keyword>